<evidence type="ECO:0000256" key="1">
    <source>
        <dbReference type="SAM" id="Phobius"/>
    </source>
</evidence>
<dbReference type="Proteomes" id="UP000244855">
    <property type="component" value="Unassembled WGS sequence"/>
</dbReference>
<dbReference type="EMBL" id="KZ805303">
    <property type="protein sequence ID" value="PVI07547.1"/>
    <property type="molecule type" value="Genomic_DNA"/>
</dbReference>
<proteinExistence type="predicted"/>
<feature type="transmembrane region" description="Helical" evidence="1">
    <location>
        <begin position="6"/>
        <end position="28"/>
    </location>
</feature>
<keyword evidence="1" id="KW-0472">Membrane</keyword>
<protein>
    <submittedName>
        <fullName evidence="2">Uncharacterized protein</fullName>
    </submittedName>
</protein>
<accession>A0A2V1EAI1</accession>
<gene>
    <name evidence="2" type="ORF">DM02DRAFT_283148</name>
</gene>
<evidence type="ECO:0000313" key="2">
    <source>
        <dbReference type="EMBL" id="PVI07547.1"/>
    </source>
</evidence>
<keyword evidence="1" id="KW-0812">Transmembrane</keyword>
<dbReference type="AlphaFoldDB" id="A0A2V1EAI1"/>
<reference evidence="2 3" key="1">
    <citation type="journal article" date="2018" name="Sci. Rep.">
        <title>Comparative genomics provides insights into the lifestyle and reveals functional heterogeneity of dark septate endophytic fungi.</title>
        <authorList>
            <person name="Knapp D.G."/>
            <person name="Nemeth J.B."/>
            <person name="Barry K."/>
            <person name="Hainaut M."/>
            <person name="Henrissat B."/>
            <person name="Johnson J."/>
            <person name="Kuo A."/>
            <person name="Lim J.H.P."/>
            <person name="Lipzen A."/>
            <person name="Nolan M."/>
            <person name="Ohm R.A."/>
            <person name="Tamas L."/>
            <person name="Grigoriev I.V."/>
            <person name="Spatafora J.W."/>
            <person name="Nagy L.G."/>
            <person name="Kovacs G.M."/>
        </authorList>
    </citation>
    <scope>NUCLEOTIDE SEQUENCE [LARGE SCALE GENOMIC DNA]</scope>
    <source>
        <strain evidence="2 3">DSE2036</strain>
    </source>
</reference>
<organism evidence="2 3">
    <name type="scientific">Periconia macrospinosa</name>
    <dbReference type="NCBI Taxonomy" id="97972"/>
    <lineage>
        <taxon>Eukaryota</taxon>
        <taxon>Fungi</taxon>
        <taxon>Dikarya</taxon>
        <taxon>Ascomycota</taxon>
        <taxon>Pezizomycotina</taxon>
        <taxon>Dothideomycetes</taxon>
        <taxon>Pleosporomycetidae</taxon>
        <taxon>Pleosporales</taxon>
        <taxon>Massarineae</taxon>
        <taxon>Periconiaceae</taxon>
        <taxon>Periconia</taxon>
    </lineage>
</organism>
<keyword evidence="3" id="KW-1185">Reference proteome</keyword>
<keyword evidence="1" id="KW-1133">Transmembrane helix</keyword>
<name>A0A2V1EAI1_9PLEO</name>
<evidence type="ECO:0000313" key="3">
    <source>
        <dbReference type="Proteomes" id="UP000244855"/>
    </source>
</evidence>
<sequence>MIKAYFPYFSVPSYSVFLYSSFHMAILWDKTHASRRTNALFGFSITASQQNAILWKARVKSILHIPERIWSPTNGGWAVAKNAKNGYRYCLGRSGLR</sequence>